<organism evidence="2 3">
    <name type="scientific">Phanerochaete sordida</name>
    <dbReference type="NCBI Taxonomy" id="48140"/>
    <lineage>
        <taxon>Eukaryota</taxon>
        <taxon>Fungi</taxon>
        <taxon>Dikarya</taxon>
        <taxon>Basidiomycota</taxon>
        <taxon>Agaricomycotina</taxon>
        <taxon>Agaricomycetes</taxon>
        <taxon>Polyporales</taxon>
        <taxon>Phanerochaetaceae</taxon>
        <taxon>Phanerochaete</taxon>
    </lineage>
</organism>
<dbReference type="SUPFAM" id="SSF51695">
    <property type="entry name" value="PLC-like phosphodiesterases"/>
    <property type="match status" value="1"/>
</dbReference>
<dbReference type="InterPro" id="IPR030395">
    <property type="entry name" value="GP_PDE_dom"/>
</dbReference>
<sequence>MAATTKSLPECWGHRGASAAFPENTLASFEAAMRDGAEGIESDVHISADDVVVMFHDPSLDRTTNGKGLIKEQNWYGENGMEHLRTVKKPEQSIPTFAETVQLLMKPENQHMKFNVDVKPQNDPARLFSLMHTIISSHENWQTALAPRILLGLWHPTFLPAAQEHLPYCRRSYIGGDPSIARKYFWKDVDAFSMWFGSLTTLDGERFRNECKAAGKSLMVWTVNDPACMMEAARWGVDAILTDVTKTWLDLRSALQVDYDKIARQHGRLFLWTTMYYYTPMQVLLRRAGKARLEAVAGPFKVATVPSV</sequence>
<dbReference type="AlphaFoldDB" id="A0A9P3G1Y7"/>
<accession>A0A9P3G1Y7</accession>
<dbReference type="GO" id="GO:0008081">
    <property type="term" value="F:phosphoric diester hydrolase activity"/>
    <property type="evidence" value="ECO:0007669"/>
    <property type="project" value="InterPro"/>
</dbReference>
<dbReference type="EMBL" id="BPQB01000006">
    <property type="protein sequence ID" value="GJE87528.1"/>
    <property type="molecule type" value="Genomic_DNA"/>
</dbReference>
<feature type="domain" description="GP-PDE" evidence="1">
    <location>
        <begin position="9"/>
        <end position="252"/>
    </location>
</feature>
<dbReference type="PROSITE" id="PS51704">
    <property type="entry name" value="GP_PDE"/>
    <property type="match status" value="1"/>
</dbReference>
<dbReference type="GO" id="GO:0006629">
    <property type="term" value="P:lipid metabolic process"/>
    <property type="evidence" value="ECO:0007669"/>
    <property type="project" value="InterPro"/>
</dbReference>
<evidence type="ECO:0000313" key="3">
    <source>
        <dbReference type="Proteomes" id="UP000703269"/>
    </source>
</evidence>
<name>A0A9P3G1Y7_9APHY</name>
<dbReference type="PANTHER" id="PTHR43805:SF1">
    <property type="entry name" value="GP-PDE DOMAIN-CONTAINING PROTEIN"/>
    <property type="match status" value="1"/>
</dbReference>
<evidence type="ECO:0000259" key="1">
    <source>
        <dbReference type="PROSITE" id="PS51704"/>
    </source>
</evidence>
<gene>
    <name evidence="2" type="ORF">PsYK624_036110</name>
</gene>
<keyword evidence="3" id="KW-1185">Reference proteome</keyword>
<dbReference type="Pfam" id="PF03009">
    <property type="entry name" value="GDPD"/>
    <property type="match status" value="1"/>
</dbReference>
<dbReference type="PANTHER" id="PTHR43805">
    <property type="entry name" value="GLYCEROPHOSPHORYL DIESTER PHOSPHODIESTERASE"/>
    <property type="match status" value="1"/>
</dbReference>
<protein>
    <submittedName>
        <fullName evidence="2">PLC-like phosphodiesterase</fullName>
    </submittedName>
</protein>
<dbReference type="OrthoDB" id="1058301at2759"/>
<evidence type="ECO:0000313" key="2">
    <source>
        <dbReference type="EMBL" id="GJE87528.1"/>
    </source>
</evidence>
<proteinExistence type="predicted"/>
<dbReference type="InterPro" id="IPR017946">
    <property type="entry name" value="PLC-like_Pdiesterase_TIM-brl"/>
</dbReference>
<dbReference type="CDD" id="cd08570">
    <property type="entry name" value="GDPD_YPL206cp_fungi"/>
    <property type="match status" value="1"/>
</dbReference>
<dbReference type="Proteomes" id="UP000703269">
    <property type="component" value="Unassembled WGS sequence"/>
</dbReference>
<dbReference type="Gene3D" id="3.20.20.190">
    <property type="entry name" value="Phosphatidylinositol (PI) phosphodiesterase"/>
    <property type="match status" value="1"/>
</dbReference>
<reference evidence="2 3" key="1">
    <citation type="submission" date="2021-08" db="EMBL/GenBank/DDBJ databases">
        <title>Draft Genome Sequence of Phanerochaete sordida strain YK-624.</title>
        <authorList>
            <person name="Mori T."/>
            <person name="Dohra H."/>
            <person name="Suzuki T."/>
            <person name="Kawagishi H."/>
            <person name="Hirai H."/>
        </authorList>
    </citation>
    <scope>NUCLEOTIDE SEQUENCE [LARGE SCALE GENOMIC DNA]</scope>
    <source>
        <strain evidence="2 3">YK-624</strain>
    </source>
</reference>
<comment type="caution">
    <text evidence="2">The sequence shown here is derived from an EMBL/GenBank/DDBJ whole genome shotgun (WGS) entry which is preliminary data.</text>
</comment>